<evidence type="ECO:0000256" key="1">
    <source>
        <dbReference type="SAM" id="MobiDB-lite"/>
    </source>
</evidence>
<dbReference type="PANTHER" id="PTHR43102">
    <property type="entry name" value="SLR1143 PROTEIN"/>
    <property type="match status" value="1"/>
</dbReference>
<name>A0A2V1HPZ5_9MICO</name>
<dbReference type="AlphaFoldDB" id="A0A2V1HPZ5"/>
<reference evidence="3 4" key="1">
    <citation type="submission" date="2018-05" db="EMBL/GenBank/DDBJ databases">
        <title>Amnibacterium sp. M8JJ-5, whole genome shotgun sequence.</title>
        <authorList>
            <person name="Tuo L."/>
        </authorList>
    </citation>
    <scope>NUCLEOTIDE SEQUENCE [LARGE SCALE GENOMIC DNA]</scope>
    <source>
        <strain evidence="3 4">M8JJ-5</strain>
    </source>
</reference>
<accession>A0A2V1HPZ5</accession>
<dbReference type="InterPro" id="IPR003018">
    <property type="entry name" value="GAF"/>
</dbReference>
<dbReference type="SMART" id="SM00065">
    <property type="entry name" value="GAF"/>
    <property type="match status" value="1"/>
</dbReference>
<protein>
    <recommendedName>
        <fullName evidence="2">GAF domain-containing protein</fullName>
    </recommendedName>
</protein>
<gene>
    <name evidence="3" type="ORF">DDQ50_12990</name>
</gene>
<evidence type="ECO:0000313" key="3">
    <source>
        <dbReference type="EMBL" id="PVZ94605.1"/>
    </source>
</evidence>
<dbReference type="Proteomes" id="UP000244893">
    <property type="component" value="Unassembled WGS sequence"/>
</dbReference>
<dbReference type="CDD" id="cd01836">
    <property type="entry name" value="FeeA_FeeB_like"/>
    <property type="match status" value="1"/>
</dbReference>
<feature type="region of interest" description="Disordered" evidence="1">
    <location>
        <begin position="395"/>
        <end position="415"/>
    </location>
</feature>
<organism evidence="3 4">
    <name type="scientific">Amnibacterium flavum</name>
    <dbReference type="NCBI Taxonomy" id="2173173"/>
    <lineage>
        <taxon>Bacteria</taxon>
        <taxon>Bacillati</taxon>
        <taxon>Actinomycetota</taxon>
        <taxon>Actinomycetes</taxon>
        <taxon>Micrococcales</taxon>
        <taxon>Microbacteriaceae</taxon>
        <taxon>Amnibacterium</taxon>
    </lineage>
</organism>
<dbReference type="Gene3D" id="3.30.450.40">
    <property type="match status" value="1"/>
</dbReference>
<keyword evidence="4" id="KW-1185">Reference proteome</keyword>
<dbReference type="OrthoDB" id="9151676at2"/>
<dbReference type="Pfam" id="PF13185">
    <property type="entry name" value="GAF_2"/>
    <property type="match status" value="1"/>
</dbReference>
<comment type="caution">
    <text evidence="3">The sequence shown here is derived from an EMBL/GenBank/DDBJ whole genome shotgun (WGS) entry which is preliminary data.</text>
</comment>
<evidence type="ECO:0000259" key="2">
    <source>
        <dbReference type="SMART" id="SM00065"/>
    </source>
</evidence>
<dbReference type="InterPro" id="IPR029016">
    <property type="entry name" value="GAF-like_dom_sf"/>
</dbReference>
<dbReference type="SUPFAM" id="SSF55781">
    <property type="entry name" value="GAF domain-like"/>
    <property type="match status" value="1"/>
</dbReference>
<dbReference type="EMBL" id="QEOP01000002">
    <property type="protein sequence ID" value="PVZ94605.1"/>
    <property type="molecule type" value="Genomic_DNA"/>
</dbReference>
<proteinExistence type="predicted"/>
<sequence length="415" mass="45576">MRTWVRSVWGRVENLPRPLDDPRGHAPGRNPLRILLIGNGAAVGYGLRSHELALPGQLARHLAEHIERGVEVRSIAGGDFTVVDAAAMLDSRPVESLDAVVVTFGFYEALTLVPPKIWTLRLHALVARLRRDHPELPILFVGPHDIRSVPMFDSGFGAIAHRHAVHLDLLGREMTEFHPATTWESISPLRAEAGDRHRSPSDYAQWGREVAAHLRALLDRSAPGWRSTSPAREHPLLIADDDARAVAVAKFRRLTSSPSADLERIVGLAQKVFGTTGAAITLIDDEKQWMQAVSGVTDTPDGVPREASICFRTIDQDDVMVVPDSALDPRFATGRVTELMRFYAGFPLVSPDGHRLGALCVFDSEPRPDQSIEPSLLREVGMLAQRALWDLAADDERGRGGVQRSDVDGDPLPLS</sequence>
<dbReference type="PANTHER" id="PTHR43102:SF2">
    <property type="entry name" value="GAF DOMAIN-CONTAINING PROTEIN"/>
    <property type="match status" value="1"/>
</dbReference>
<dbReference type="RefSeq" id="WP_116757116.1">
    <property type="nucleotide sequence ID" value="NZ_JBHUEX010000001.1"/>
</dbReference>
<feature type="domain" description="GAF" evidence="2">
    <location>
        <begin position="257"/>
        <end position="398"/>
    </location>
</feature>
<dbReference type="SUPFAM" id="SSF52266">
    <property type="entry name" value="SGNH hydrolase"/>
    <property type="match status" value="1"/>
</dbReference>
<evidence type="ECO:0000313" key="4">
    <source>
        <dbReference type="Proteomes" id="UP000244893"/>
    </source>
</evidence>